<dbReference type="InterPro" id="IPR045823">
    <property type="entry name" value="TetR_C_32"/>
</dbReference>
<feature type="region of interest" description="Disordered" evidence="3">
    <location>
        <begin position="1"/>
        <end position="67"/>
    </location>
</feature>
<feature type="domain" description="HTH tetR-type" evidence="4">
    <location>
        <begin position="64"/>
        <end position="123"/>
    </location>
</feature>
<evidence type="ECO:0000313" key="6">
    <source>
        <dbReference type="Proteomes" id="UP001500102"/>
    </source>
</evidence>
<dbReference type="Pfam" id="PF19344">
    <property type="entry name" value="TetR_C_32"/>
    <property type="match status" value="1"/>
</dbReference>
<dbReference type="EMBL" id="BAAAQB010000041">
    <property type="protein sequence ID" value="GAA2144214.1"/>
    <property type="molecule type" value="Genomic_DNA"/>
</dbReference>
<evidence type="ECO:0000256" key="2">
    <source>
        <dbReference type="PROSITE-ProRule" id="PRU00335"/>
    </source>
</evidence>
<dbReference type="InterPro" id="IPR050109">
    <property type="entry name" value="HTH-type_TetR-like_transc_reg"/>
</dbReference>
<dbReference type="SUPFAM" id="SSF48498">
    <property type="entry name" value="Tetracyclin repressor-like, C-terminal domain"/>
    <property type="match status" value="1"/>
</dbReference>
<accession>A0ABN2ZM26</accession>
<keyword evidence="6" id="KW-1185">Reference proteome</keyword>
<feature type="compositionally biased region" description="Low complexity" evidence="3">
    <location>
        <begin position="34"/>
        <end position="44"/>
    </location>
</feature>
<evidence type="ECO:0000313" key="5">
    <source>
        <dbReference type="EMBL" id="GAA2144214.1"/>
    </source>
</evidence>
<dbReference type="PANTHER" id="PTHR30055:SF227">
    <property type="entry name" value="TRANSCRIPTIONAL REGULATORY PROTEIN (PROBABLY TETR-FAMILY)-RELATED"/>
    <property type="match status" value="1"/>
</dbReference>
<evidence type="ECO:0000256" key="1">
    <source>
        <dbReference type="ARBA" id="ARBA00023125"/>
    </source>
</evidence>
<feature type="compositionally biased region" description="Low complexity" evidence="3">
    <location>
        <begin position="11"/>
        <end position="26"/>
    </location>
</feature>
<keyword evidence="1 2" id="KW-0238">DNA-binding</keyword>
<feature type="DNA-binding region" description="H-T-H motif" evidence="2">
    <location>
        <begin position="86"/>
        <end position="105"/>
    </location>
</feature>
<feature type="region of interest" description="Disordered" evidence="3">
    <location>
        <begin position="259"/>
        <end position="278"/>
    </location>
</feature>
<dbReference type="PANTHER" id="PTHR30055">
    <property type="entry name" value="HTH-TYPE TRANSCRIPTIONAL REGULATOR RUTR"/>
    <property type="match status" value="1"/>
</dbReference>
<dbReference type="InterPro" id="IPR009057">
    <property type="entry name" value="Homeodomain-like_sf"/>
</dbReference>
<proteinExistence type="predicted"/>
<dbReference type="Gene3D" id="1.10.357.10">
    <property type="entry name" value="Tetracycline Repressor, domain 2"/>
    <property type="match status" value="1"/>
</dbReference>
<sequence length="278" mass="28933">MNIPHASPPDATTASGKAAARGAGPRPSTPPNTPSSGASGAPSGTPGGPSGVDGRSSRWQSHREERRRELIKSARKAVHALGSDASMEDIAVAAGTSKSVFYRYFGDKAGLQQAVGEVVLGQMQRRIQEAAQSAQTPREGLFAMVSAYLQMAETSPNVYTFVTRHGHGDADTAGPSVSTAGALSHFFAAISDMIARPMRSHLGGGQDKEAVIGYWPNAAIGLVRNAGEQWLASPPGPAKPDQEAMARQITDWLCFGIAPELQTPPPAGADPVPDRGTS</sequence>
<dbReference type="PROSITE" id="PS50977">
    <property type="entry name" value="HTH_TETR_2"/>
    <property type="match status" value="1"/>
</dbReference>
<evidence type="ECO:0000256" key="3">
    <source>
        <dbReference type="SAM" id="MobiDB-lite"/>
    </source>
</evidence>
<dbReference type="SUPFAM" id="SSF46689">
    <property type="entry name" value="Homeodomain-like"/>
    <property type="match status" value="1"/>
</dbReference>
<protein>
    <recommendedName>
        <fullName evidence="4">HTH tetR-type domain-containing protein</fullName>
    </recommendedName>
</protein>
<dbReference type="InterPro" id="IPR036271">
    <property type="entry name" value="Tet_transcr_reg_TetR-rel_C_sf"/>
</dbReference>
<reference evidence="5 6" key="1">
    <citation type="journal article" date="2019" name="Int. J. Syst. Evol. Microbiol.">
        <title>The Global Catalogue of Microorganisms (GCM) 10K type strain sequencing project: providing services to taxonomists for standard genome sequencing and annotation.</title>
        <authorList>
            <consortium name="The Broad Institute Genomics Platform"/>
            <consortium name="The Broad Institute Genome Sequencing Center for Infectious Disease"/>
            <person name="Wu L."/>
            <person name="Ma J."/>
        </authorList>
    </citation>
    <scope>NUCLEOTIDE SEQUENCE [LARGE SCALE GENOMIC DNA]</scope>
    <source>
        <strain evidence="5 6">JCM 15921</strain>
    </source>
</reference>
<evidence type="ECO:0000259" key="4">
    <source>
        <dbReference type="PROSITE" id="PS50977"/>
    </source>
</evidence>
<name>A0ABN2ZM26_9MICC</name>
<gene>
    <name evidence="5" type="ORF">GCM10009825_35450</name>
</gene>
<dbReference type="InterPro" id="IPR001647">
    <property type="entry name" value="HTH_TetR"/>
</dbReference>
<dbReference type="Pfam" id="PF00440">
    <property type="entry name" value="TetR_N"/>
    <property type="match status" value="1"/>
</dbReference>
<comment type="caution">
    <text evidence="5">The sequence shown here is derived from an EMBL/GenBank/DDBJ whole genome shotgun (WGS) entry which is preliminary data.</text>
</comment>
<organism evidence="5 6">
    <name type="scientific">Arthrobacter humicola</name>
    <dbReference type="NCBI Taxonomy" id="409291"/>
    <lineage>
        <taxon>Bacteria</taxon>
        <taxon>Bacillati</taxon>
        <taxon>Actinomycetota</taxon>
        <taxon>Actinomycetes</taxon>
        <taxon>Micrococcales</taxon>
        <taxon>Micrococcaceae</taxon>
        <taxon>Arthrobacter</taxon>
    </lineage>
</organism>
<dbReference type="Proteomes" id="UP001500102">
    <property type="component" value="Unassembled WGS sequence"/>
</dbReference>